<protein>
    <submittedName>
        <fullName evidence="2">Uncharacterized protein</fullName>
    </submittedName>
</protein>
<dbReference type="EMBL" id="JANVFS010000023">
    <property type="protein sequence ID" value="KAJ4474576.1"/>
    <property type="molecule type" value="Genomic_DNA"/>
</dbReference>
<name>A0A9W9A4W9_9AGAR</name>
<gene>
    <name evidence="2" type="ORF">C8J55DRAFT_518042</name>
</gene>
<proteinExistence type="predicted"/>
<dbReference type="Proteomes" id="UP001150238">
    <property type="component" value="Unassembled WGS sequence"/>
</dbReference>
<organism evidence="2 3">
    <name type="scientific">Lentinula lateritia</name>
    <dbReference type="NCBI Taxonomy" id="40482"/>
    <lineage>
        <taxon>Eukaryota</taxon>
        <taxon>Fungi</taxon>
        <taxon>Dikarya</taxon>
        <taxon>Basidiomycota</taxon>
        <taxon>Agaricomycotina</taxon>
        <taxon>Agaricomycetes</taxon>
        <taxon>Agaricomycetidae</taxon>
        <taxon>Agaricales</taxon>
        <taxon>Marasmiineae</taxon>
        <taxon>Omphalotaceae</taxon>
        <taxon>Lentinula</taxon>
    </lineage>
</organism>
<evidence type="ECO:0000256" key="1">
    <source>
        <dbReference type="SAM" id="SignalP"/>
    </source>
</evidence>
<reference evidence="2" key="1">
    <citation type="submission" date="2022-08" db="EMBL/GenBank/DDBJ databases">
        <authorList>
            <consortium name="DOE Joint Genome Institute"/>
            <person name="Min B."/>
            <person name="Riley R."/>
            <person name="Sierra-Patev S."/>
            <person name="Naranjo-Ortiz M."/>
            <person name="Looney B."/>
            <person name="Konkel Z."/>
            <person name="Slot J.C."/>
            <person name="Sakamoto Y."/>
            <person name="Steenwyk J.L."/>
            <person name="Rokas A."/>
            <person name="Carro J."/>
            <person name="Camarero S."/>
            <person name="Ferreira P."/>
            <person name="Molpeceres G."/>
            <person name="Ruiz-Duenas F.J."/>
            <person name="Serrano A."/>
            <person name="Henrissat B."/>
            <person name="Drula E."/>
            <person name="Hughes K.W."/>
            <person name="Mata J.L."/>
            <person name="Ishikawa N.K."/>
            <person name="Vargas-Isla R."/>
            <person name="Ushijima S."/>
            <person name="Smith C.A."/>
            <person name="Ahrendt S."/>
            <person name="Andreopoulos W."/>
            <person name="He G."/>
            <person name="Labutti K."/>
            <person name="Lipzen A."/>
            <person name="Ng V."/>
            <person name="Sandor L."/>
            <person name="Barry K."/>
            <person name="Martinez A.T."/>
            <person name="Xiao Y."/>
            <person name="Gibbons J.G."/>
            <person name="Terashima K."/>
            <person name="Hibbett D.S."/>
            <person name="Grigoriev I.V."/>
        </authorList>
    </citation>
    <scope>NUCLEOTIDE SEQUENCE</scope>
    <source>
        <strain evidence="2">Sp2 HRB7682 ss15</strain>
    </source>
</reference>
<sequence length="158" mass="17732">MLPSLNSFSFLVLLSLTAIGVYAGPTSVKKGESSRSKASRFDSSKLLGYAYYSPNTGMVGDSPQVDIFPSYRTVPQYAEKCQKCLVFDDNGWVKKNRGTGRFSIQKTLVDDETQQTQHTSVLIIPNALWHEASLRIECPQWGEPGYDYEKPVNWKRLG</sequence>
<evidence type="ECO:0000313" key="3">
    <source>
        <dbReference type="Proteomes" id="UP001150238"/>
    </source>
</evidence>
<evidence type="ECO:0000313" key="2">
    <source>
        <dbReference type="EMBL" id="KAJ4474576.1"/>
    </source>
</evidence>
<dbReference type="AlphaFoldDB" id="A0A9W9A4W9"/>
<accession>A0A9W9A4W9</accession>
<comment type="caution">
    <text evidence="2">The sequence shown here is derived from an EMBL/GenBank/DDBJ whole genome shotgun (WGS) entry which is preliminary data.</text>
</comment>
<keyword evidence="1" id="KW-0732">Signal</keyword>
<reference evidence="2" key="2">
    <citation type="journal article" date="2023" name="Proc. Natl. Acad. Sci. U.S.A.">
        <title>A global phylogenomic analysis of the shiitake genus Lentinula.</title>
        <authorList>
            <person name="Sierra-Patev S."/>
            <person name="Min B."/>
            <person name="Naranjo-Ortiz M."/>
            <person name="Looney B."/>
            <person name="Konkel Z."/>
            <person name="Slot J.C."/>
            <person name="Sakamoto Y."/>
            <person name="Steenwyk J.L."/>
            <person name="Rokas A."/>
            <person name="Carro J."/>
            <person name="Camarero S."/>
            <person name="Ferreira P."/>
            <person name="Molpeceres G."/>
            <person name="Ruiz-Duenas F.J."/>
            <person name="Serrano A."/>
            <person name="Henrissat B."/>
            <person name="Drula E."/>
            <person name="Hughes K.W."/>
            <person name="Mata J.L."/>
            <person name="Ishikawa N.K."/>
            <person name="Vargas-Isla R."/>
            <person name="Ushijima S."/>
            <person name="Smith C.A."/>
            <person name="Donoghue J."/>
            <person name="Ahrendt S."/>
            <person name="Andreopoulos W."/>
            <person name="He G."/>
            <person name="LaButti K."/>
            <person name="Lipzen A."/>
            <person name="Ng V."/>
            <person name="Riley R."/>
            <person name="Sandor L."/>
            <person name="Barry K."/>
            <person name="Martinez A.T."/>
            <person name="Xiao Y."/>
            <person name="Gibbons J.G."/>
            <person name="Terashima K."/>
            <person name="Grigoriev I.V."/>
            <person name="Hibbett D."/>
        </authorList>
    </citation>
    <scope>NUCLEOTIDE SEQUENCE</scope>
    <source>
        <strain evidence="2">Sp2 HRB7682 ss15</strain>
    </source>
</reference>
<feature type="signal peptide" evidence="1">
    <location>
        <begin position="1"/>
        <end position="23"/>
    </location>
</feature>
<feature type="chain" id="PRO_5040866721" evidence="1">
    <location>
        <begin position="24"/>
        <end position="158"/>
    </location>
</feature>